<dbReference type="InterPro" id="IPR011990">
    <property type="entry name" value="TPR-like_helical_dom_sf"/>
</dbReference>
<evidence type="ECO:0008006" key="3">
    <source>
        <dbReference type="Google" id="ProtNLM"/>
    </source>
</evidence>
<accession>A0A979G5T0</accession>
<dbReference type="RefSeq" id="WP_012791396.1">
    <property type="nucleotide sequence ID" value="NC_013132.1"/>
</dbReference>
<gene>
    <name evidence="1" type="ordered locus">Cpin_3761</name>
</gene>
<dbReference type="KEGG" id="cpi:Cpin_3761"/>
<evidence type="ECO:0000313" key="1">
    <source>
        <dbReference type="EMBL" id="ACU61223.1"/>
    </source>
</evidence>
<dbReference type="SUPFAM" id="SSF48452">
    <property type="entry name" value="TPR-like"/>
    <property type="match status" value="1"/>
</dbReference>
<dbReference type="AlphaFoldDB" id="A0A979G5T0"/>
<name>A0A979G5T0_CHIPD</name>
<protein>
    <recommendedName>
        <fullName evidence="3">Tetratricopeptide repeat protein</fullName>
    </recommendedName>
</protein>
<dbReference type="EMBL" id="CP001699">
    <property type="protein sequence ID" value="ACU61223.1"/>
    <property type="molecule type" value="Genomic_DNA"/>
</dbReference>
<evidence type="ECO:0000313" key="2">
    <source>
        <dbReference type="Proteomes" id="UP000002215"/>
    </source>
</evidence>
<dbReference type="Gene3D" id="1.25.40.10">
    <property type="entry name" value="Tetratricopeptide repeat domain"/>
    <property type="match status" value="1"/>
</dbReference>
<reference evidence="1 2" key="2">
    <citation type="journal article" date="2010" name="Stand. Genomic Sci.">
        <title>Complete genome sequence of Chitinophaga pinensis type strain (UQM 2034).</title>
        <authorList>
            <person name="Glavina Del Rio T."/>
            <person name="Abt B."/>
            <person name="Spring S."/>
            <person name="Lapidus A."/>
            <person name="Nolan M."/>
            <person name="Tice H."/>
            <person name="Copeland A."/>
            <person name="Cheng J.F."/>
            <person name="Chen F."/>
            <person name="Bruce D."/>
            <person name="Goodwin L."/>
            <person name="Pitluck S."/>
            <person name="Ivanova N."/>
            <person name="Mavromatis K."/>
            <person name="Mikhailova N."/>
            <person name="Pati A."/>
            <person name="Chen A."/>
            <person name="Palaniappan K."/>
            <person name="Land M."/>
            <person name="Hauser L."/>
            <person name="Chang Y.J."/>
            <person name="Jeffries C.D."/>
            <person name="Chain P."/>
            <person name="Saunders E."/>
            <person name="Detter J.C."/>
            <person name="Brettin T."/>
            <person name="Rohde M."/>
            <person name="Goker M."/>
            <person name="Bristow J."/>
            <person name="Eisen J.A."/>
            <person name="Markowitz V."/>
            <person name="Hugenholtz P."/>
            <person name="Kyrpides N.C."/>
            <person name="Klenk H.P."/>
            <person name="Lucas S."/>
        </authorList>
    </citation>
    <scope>NUCLEOTIDE SEQUENCE [LARGE SCALE GENOMIC DNA]</scope>
    <source>
        <strain evidence="2">ATCC 43595 / DSM 2588 / LMG 13176 / NBRC 15968 / NCIMB 11800 / UQM 2034</strain>
    </source>
</reference>
<reference evidence="2" key="1">
    <citation type="submission" date="2009-08" db="EMBL/GenBank/DDBJ databases">
        <title>The complete genome of Chitinophaga pinensis DSM 2588.</title>
        <authorList>
            <consortium name="US DOE Joint Genome Institute (JGI-PGF)"/>
            <person name="Lucas S."/>
            <person name="Copeland A."/>
            <person name="Lapidus A."/>
            <person name="Glavina del Rio T."/>
            <person name="Dalin E."/>
            <person name="Tice H."/>
            <person name="Bruce D."/>
            <person name="Goodwin L."/>
            <person name="Pitluck S."/>
            <person name="Kyrpides N."/>
            <person name="Mavromatis K."/>
            <person name="Ivanova N."/>
            <person name="Mikhailova N."/>
            <person name="Sims D."/>
            <person name="Meinche L."/>
            <person name="Brettin T."/>
            <person name="Detter J.C."/>
            <person name="Han C."/>
            <person name="Larimer F."/>
            <person name="Land M."/>
            <person name="Hauser L."/>
            <person name="Markowitz V."/>
            <person name="Cheng J.-F."/>
            <person name="Hugenholtz P."/>
            <person name="Woyke T."/>
            <person name="Wu D."/>
            <person name="Spring S."/>
            <person name="Klenk H.-P."/>
            <person name="Eisen J.A."/>
        </authorList>
    </citation>
    <scope>NUCLEOTIDE SEQUENCE [LARGE SCALE GENOMIC DNA]</scope>
    <source>
        <strain evidence="2">ATCC 43595 / DSM 2588 / LMG 13176 / NBRC 15968 / NCIMB 11800 / UQM 2034</strain>
    </source>
</reference>
<dbReference type="Proteomes" id="UP000002215">
    <property type="component" value="Chromosome"/>
</dbReference>
<organism evidence="1 2">
    <name type="scientific">Chitinophaga pinensis (strain ATCC 43595 / DSM 2588 / LMG 13176 / NBRC 15968 / NCIMB 11800 / UQM 2034)</name>
    <dbReference type="NCBI Taxonomy" id="485918"/>
    <lineage>
        <taxon>Bacteria</taxon>
        <taxon>Pseudomonadati</taxon>
        <taxon>Bacteroidota</taxon>
        <taxon>Chitinophagia</taxon>
        <taxon>Chitinophagales</taxon>
        <taxon>Chitinophagaceae</taxon>
        <taxon>Chitinophaga</taxon>
    </lineage>
</organism>
<sequence length="102" mass="11533">MDRIARIKEFLKSSPNDSFLKHALALEYIKLGDDTGARQLFEELLAYEPGYVGSYYHLGRLLERAALPKEAIGVYEKGMEMAKAANDRHAYNELQAALDDLI</sequence>
<dbReference type="OrthoDB" id="1524733at2"/>
<proteinExistence type="predicted"/>